<dbReference type="OrthoDB" id="429261at2759"/>
<dbReference type="Proteomes" id="UP000601435">
    <property type="component" value="Unassembled WGS sequence"/>
</dbReference>
<comment type="caution">
    <text evidence="2">The sequence shown here is derived from an EMBL/GenBank/DDBJ whole genome shotgun (WGS) entry which is preliminary data.</text>
</comment>
<dbReference type="AlphaFoldDB" id="A0A813CFT7"/>
<feature type="region of interest" description="Disordered" evidence="1">
    <location>
        <begin position="68"/>
        <end position="97"/>
    </location>
</feature>
<keyword evidence="3" id="KW-1185">Reference proteome</keyword>
<sequence length="449" mass="49516">MEKLSDAEQQRLRPIVPALRGLSALQRGHTSSPSGRGLATAPSRLRRAASLPFLPSIQSVRRSMAGLLSSRRASRSGEGADIREARGSGGELPELGRHVVRQTGGSIKAPRLEDAAAEEGPHARRDEICLSRLPRHQELEYVTDALVREVYQEPLSRELRRDIQAACPEVDWLAECILQCPLPANWRKVWRPCKDACMREPVYVGPEGIFSDTPPQLSHFVSLAWCIIWARLRPTCAKQMAKQLGDKTRDLGRKVRSLRECWTGPLLDPASHEEFFYCGAAGIRVSQNPCQELNFVLRCAEQLQSSGAFPIMPFGVAEEENTRQDIAESQAGRAEVSKSRGSRGPVCEEATRPVQQLRSRSTGADCKSVSVDVDAVRGCAAKCLQKPQAVGAGRALPLRFCPPTRQFQVERQQTDRLDQLCSDLAGAQAKAALLMRRRAAVLPPALPKR</sequence>
<evidence type="ECO:0000256" key="1">
    <source>
        <dbReference type="SAM" id="MobiDB-lite"/>
    </source>
</evidence>
<name>A0A813CFT7_9DINO</name>
<reference evidence="2" key="1">
    <citation type="submission" date="2021-02" db="EMBL/GenBank/DDBJ databases">
        <authorList>
            <person name="Dougan E. K."/>
            <person name="Rhodes N."/>
            <person name="Thang M."/>
            <person name="Chan C."/>
        </authorList>
    </citation>
    <scope>NUCLEOTIDE SEQUENCE</scope>
</reference>
<evidence type="ECO:0000313" key="3">
    <source>
        <dbReference type="Proteomes" id="UP000601435"/>
    </source>
</evidence>
<gene>
    <name evidence="2" type="primary">pgk-1</name>
    <name evidence="2" type="ORF">SNEC2469_LOCUS34476</name>
</gene>
<accession>A0A813CFT7</accession>
<evidence type="ECO:0000313" key="2">
    <source>
        <dbReference type="EMBL" id="CAE7941972.1"/>
    </source>
</evidence>
<dbReference type="EMBL" id="CAJNJA010095375">
    <property type="protein sequence ID" value="CAE7941972.1"/>
    <property type="molecule type" value="Genomic_DNA"/>
</dbReference>
<protein>
    <submittedName>
        <fullName evidence="2">Pgk-1 protein</fullName>
    </submittedName>
</protein>
<organism evidence="2 3">
    <name type="scientific">Symbiodinium necroappetens</name>
    <dbReference type="NCBI Taxonomy" id="1628268"/>
    <lineage>
        <taxon>Eukaryota</taxon>
        <taxon>Sar</taxon>
        <taxon>Alveolata</taxon>
        <taxon>Dinophyceae</taxon>
        <taxon>Suessiales</taxon>
        <taxon>Symbiodiniaceae</taxon>
        <taxon>Symbiodinium</taxon>
    </lineage>
</organism>
<feature type="region of interest" description="Disordered" evidence="1">
    <location>
        <begin position="320"/>
        <end position="350"/>
    </location>
</feature>
<proteinExistence type="predicted"/>
<feature type="region of interest" description="Disordered" evidence="1">
    <location>
        <begin position="18"/>
        <end position="43"/>
    </location>
</feature>